<dbReference type="PANTHER" id="PTHR33223">
    <property type="entry name" value="CCHC-TYPE DOMAIN-CONTAINING PROTEIN"/>
    <property type="match status" value="1"/>
</dbReference>
<dbReference type="InterPro" id="IPR005162">
    <property type="entry name" value="Retrotrans_gag_dom"/>
</dbReference>
<dbReference type="InterPro" id="IPR043502">
    <property type="entry name" value="DNA/RNA_pol_sf"/>
</dbReference>
<evidence type="ECO:0000259" key="3">
    <source>
        <dbReference type="Pfam" id="PF13976"/>
    </source>
</evidence>
<dbReference type="SUPFAM" id="SSF56672">
    <property type="entry name" value="DNA/RNA polymerases"/>
    <property type="match status" value="1"/>
</dbReference>
<evidence type="ECO:0000259" key="1">
    <source>
        <dbReference type="Pfam" id="PF03732"/>
    </source>
</evidence>
<feature type="domain" description="Reverse transcriptase Ty1/copia-type" evidence="2">
    <location>
        <begin position="939"/>
        <end position="1070"/>
    </location>
</feature>
<dbReference type="InterPro" id="IPR013103">
    <property type="entry name" value="RVT_2"/>
</dbReference>
<dbReference type="Pfam" id="PF07727">
    <property type="entry name" value="RVT_2"/>
    <property type="match status" value="1"/>
</dbReference>
<evidence type="ECO:0000313" key="4">
    <source>
        <dbReference type="EMBL" id="GEU43457.1"/>
    </source>
</evidence>
<reference evidence="4" key="1">
    <citation type="journal article" date="2019" name="Sci. Rep.">
        <title>Draft genome of Tanacetum cinerariifolium, the natural source of mosquito coil.</title>
        <authorList>
            <person name="Yamashiro T."/>
            <person name="Shiraishi A."/>
            <person name="Satake H."/>
            <person name="Nakayama K."/>
        </authorList>
    </citation>
    <scope>NUCLEOTIDE SEQUENCE</scope>
</reference>
<accession>A0A6L2K413</accession>
<name>A0A6L2K413_TANCI</name>
<proteinExistence type="predicted"/>
<sequence>MEGYTLKQLKSFEFDQIQEMFDIAFRRVNTFVDSRTELVQGKEKRAGEELIQERTKKQKVVDDKKIVELKQLKEVNPDKEEVAIDAILLVVKSPGIVDWKIHKKGKKSYYQIIRADGKSQMRHFKPLSLDKLRSLDFNILFDQEYSEEEIAKTMSETMEQYMRKTRADYGSGVARPKTKNKDNFELKGQFLKELHTNTFSGLDHEDVNEHIEKVLEIVDLFHISNITIDEVMLRAFPMSLTGAASRWLRNEPTGLITTWDGLKTKILNKYCPPAHTTKKMEEINNFQQEHDEKLYQAWERFKELLMKCRQHYLTEMQEVILFYNGLGIPTQKFLTQEDKMEYEGNNVVRTLMNVPIFVGTFSVVTDFAILKNVDAYPYEGMGDIIVGKPFLREVGIKARRFEGMITLYKVDKSVNLDNSTSNILIPLDSWTSGLLVYKEPLSKLDTDNDNDKIDIEQPSGDMYVIPLPNDGPFQPKTAEGDAKPESQWTPDERRVSPEKWLTFSQGLRNANHTQTLNLVDIYGRFVYEDNLIYKRYSGTKKALITTPLNFEISTTFFSNNVIQDFQENFDDEVDERSSREYIRDLDVEYQERALLANSKHFIKRRNNFSVAEIFEWDEEEVSDDEEVTQVKVLMALTDDELTVGKSHAQNGEWVDITIRKILKAKLKPFPSCRHYGFNDQRPDDCRNYPKCEICRSYDHFTSRHNRVIHIKGGVLAESSQSNESSIGRHIMKPIWYLDSRCSRIMTDVKSYLHKYVEQPAPRRNDVYVLDMSSLTPNEACFFAKASESINWLWHKRLSHLNFKNINKLSKQNKVLGFPSLVYSKDKPCTSCEKWKQHRASFKTKQNFSIRKCLHLLHMDLFRPDRWSKDHHIELVNTIGNLGEGMLTRSMVVKLTAASASECLFVDFLSEIEPKMVSEALKHPGSIDATQEELNQFYKNKVLTLVPLPYGKVAIGSKWVFRNKKDKHGTTTKNKARLVAQGYSQEEGIDYDETFAPVAKMESIKIFLAFTTYMNFKVYQMDVKSAFLNDKLKEEVYIKQPRGFKSSEFPDYVCKHDKVLYGLKQAPKACSSVKTLVIPPNNLGPNLAGKPVNETSYRGMIGLLMYLTTTRLDIQFSIVLCSVAMSLAEAEYVAVAGCCTSILWMKSQISYYDIHYKMVPIFYANTSAIAISNNIVLHLRTKHIDIRYHFIKDHILKGDIELHFILTEYQLANIFAKPLDESTFTRLKAELGMLNID</sequence>
<dbReference type="InterPro" id="IPR025724">
    <property type="entry name" value="GAG-pre-integrase_dom"/>
</dbReference>
<organism evidence="4">
    <name type="scientific">Tanacetum cinerariifolium</name>
    <name type="common">Dalmatian daisy</name>
    <name type="synonym">Chrysanthemum cinerariifolium</name>
    <dbReference type="NCBI Taxonomy" id="118510"/>
    <lineage>
        <taxon>Eukaryota</taxon>
        <taxon>Viridiplantae</taxon>
        <taxon>Streptophyta</taxon>
        <taxon>Embryophyta</taxon>
        <taxon>Tracheophyta</taxon>
        <taxon>Spermatophyta</taxon>
        <taxon>Magnoliopsida</taxon>
        <taxon>eudicotyledons</taxon>
        <taxon>Gunneridae</taxon>
        <taxon>Pentapetalae</taxon>
        <taxon>asterids</taxon>
        <taxon>campanulids</taxon>
        <taxon>Asterales</taxon>
        <taxon>Asteraceae</taxon>
        <taxon>Asteroideae</taxon>
        <taxon>Anthemideae</taxon>
        <taxon>Anthemidinae</taxon>
        <taxon>Tanacetum</taxon>
    </lineage>
</organism>
<dbReference type="Pfam" id="PF13976">
    <property type="entry name" value="gag_pre-integrs"/>
    <property type="match status" value="1"/>
</dbReference>
<protein>
    <submittedName>
        <fullName evidence="4">Retrovirus-related Pol polyprotein from transposon TNT 1-94</fullName>
    </submittedName>
</protein>
<evidence type="ECO:0000259" key="2">
    <source>
        <dbReference type="Pfam" id="PF07727"/>
    </source>
</evidence>
<dbReference type="PANTHER" id="PTHR33223:SF11">
    <property type="entry name" value="ELEMENT PROTEIN, PUTATIVE-RELATED"/>
    <property type="match status" value="1"/>
</dbReference>
<comment type="caution">
    <text evidence="4">The sequence shown here is derived from an EMBL/GenBank/DDBJ whole genome shotgun (WGS) entry which is preliminary data.</text>
</comment>
<dbReference type="CDD" id="cd09272">
    <property type="entry name" value="RNase_HI_RT_Ty1"/>
    <property type="match status" value="1"/>
</dbReference>
<dbReference type="AlphaFoldDB" id="A0A6L2K413"/>
<feature type="domain" description="Retrotransposon gag" evidence="1">
    <location>
        <begin position="235"/>
        <end position="326"/>
    </location>
</feature>
<gene>
    <name evidence="4" type="ORF">Tci_015435</name>
</gene>
<feature type="domain" description="GAG-pre-integrase" evidence="3">
    <location>
        <begin position="766"/>
        <end position="836"/>
    </location>
</feature>
<dbReference type="Pfam" id="PF03732">
    <property type="entry name" value="Retrotrans_gag"/>
    <property type="match status" value="1"/>
</dbReference>
<dbReference type="EMBL" id="BKCJ010001711">
    <property type="protein sequence ID" value="GEU43457.1"/>
    <property type="molecule type" value="Genomic_DNA"/>
</dbReference>